<sequence length="169" mass="18636">MNIAILRDEFDSLIGTLLSVVTDDFDGLLKPSPLDVPIAVTRFPTTGAGRKSETFVSMRQLAFTIQNEHADRKGGLPWFKLGRFGNHRSGKGSLRNNANVICVTGVEGGWDGGEISLGEAERLVRADGIAALFFPMPPSTESSPRWRIFAPLSAEREPQDRDRYFFAHS</sequence>
<dbReference type="EMBL" id="JBDIMF010000001">
    <property type="protein sequence ID" value="MEN2784929.1"/>
    <property type="molecule type" value="Genomic_DNA"/>
</dbReference>
<reference evidence="1 2" key="1">
    <citation type="submission" date="2024-05" db="EMBL/GenBank/DDBJ databases">
        <authorList>
            <person name="Liu Q."/>
            <person name="Xin Y.-H."/>
        </authorList>
    </citation>
    <scope>NUCLEOTIDE SEQUENCE [LARGE SCALE GENOMIC DNA]</scope>
    <source>
        <strain evidence="1 2">CGMCC 1.15349</strain>
    </source>
</reference>
<dbReference type="RefSeq" id="WP_345862309.1">
    <property type="nucleotide sequence ID" value="NZ_JBDIMF010000001.1"/>
</dbReference>
<evidence type="ECO:0000313" key="2">
    <source>
        <dbReference type="Proteomes" id="UP001404104"/>
    </source>
</evidence>
<gene>
    <name evidence="1" type="ORF">ABC969_00665</name>
</gene>
<proteinExistence type="predicted"/>
<protein>
    <submittedName>
        <fullName evidence="1">Uncharacterized protein</fullName>
    </submittedName>
</protein>
<accession>A0ABU9XM84</accession>
<comment type="caution">
    <text evidence="1">The sequence shown here is derived from an EMBL/GenBank/DDBJ whole genome shotgun (WGS) entry which is preliminary data.</text>
</comment>
<name>A0ABU9XM84_9SPHN</name>
<dbReference type="Proteomes" id="UP001404104">
    <property type="component" value="Unassembled WGS sequence"/>
</dbReference>
<keyword evidence="2" id="KW-1185">Reference proteome</keyword>
<organism evidence="1 2">
    <name type="scientific">Sphingomonas qilianensis</name>
    <dbReference type="NCBI Taxonomy" id="1736690"/>
    <lineage>
        <taxon>Bacteria</taxon>
        <taxon>Pseudomonadati</taxon>
        <taxon>Pseudomonadota</taxon>
        <taxon>Alphaproteobacteria</taxon>
        <taxon>Sphingomonadales</taxon>
        <taxon>Sphingomonadaceae</taxon>
        <taxon>Sphingomonas</taxon>
    </lineage>
</organism>
<evidence type="ECO:0000313" key="1">
    <source>
        <dbReference type="EMBL" id="MEN2784929.1"/>
    </source>
</evidence>